<dbReference type="NCBIfam" id="TIGR01484">
    <property type="entry name" value="HAD-SF-IIB"/>
    <property type="match status" value="1"/>
</dbReference>
<dbReference type="SFLD" id="SFLDG01144">
    <property type="entry name" value="C2.B.4:_PGP_Like"/>
    <property type="match status" value="1"/>
</dbReference>
<sequence length="266" mass="30586">MDFSNIKLIVSDMDGTLLNNKGEVSEHFFELFKKLKEKNITFCAASGRQFYSIKQKLSSIKNEIYVIAENGGITMQADKILNTYTLPLATIKKIVTEVRKIKKAEIVICGKKRAYIESNNENFIEFFKEFYVEYEKVEDLLEVSQDDFFKIAIYHPKEAEDYIYPFTKVFKDELQVKVSGEHWVDISSMETHKGNALLKLQNLLKIDATNTAVFGDYNNDLEMLKLADFSFAMANAHPNVKNTAKYSTKSNDENGVEYIIEQILNS</sequence>
<dbReference type="GO" id="GO:0016791">
    <property type="term" value="F:phosphatase activity"/>
    <property type="evidence" value="ECO:0007669"/>
    <property type="project" value="UniProtKB-ARBA"/>
</dbReference>
<reference evidence="1 2" key="1">
    <citation type="submission" date="2016-11" db="EMBL/GenBank/DDBJ databases">
        <authorList>
            <person name="Jaros S."/>
            <person name="Januszkiewicz K."/>
            <person name="Wedrychowicz H."/>
        </authorList>
    </citation>
    <scope>NUCLEOTIDE SEQUENCE [LARGE SCALE GENOMIC DNA]</scope>
    <source>
        <strain evidence="1 2">DSM 21425</strain>
    </source>
</reference>
<dbReference type="SFLD" id="SFLDG01140">
    <property type="entry name" value="C2.B:_Phosphomannomutase_and_P"/>
    <property type="match status" value="1"/>
</dbReference>
<dbReference type="Gene3D" id="3.40.50.1000">
    <property type="entry name" value="HAD superfamily/HAD-like"/>
    <property type="match status" value="1"/>
</dbReference>
<accession>A0A1M6A9D2</accession>
<dbReference type="STRING" id="579105.SAMN04488096_101152"/>
<dbReference type="OrthoDB" id="9814970at2"/>
<dbReference type="InterPro" id="IPR036412">
    <property type="entry name" value="HAD-like_sf"/>
</dbReference>
<proteinExistence type="predicted"/>
<evidence type="ECO:0000313" key="2">
    <source>
        <dbReference type="Proteomes" id="UP000184225"/>
    </source>
</evidence>
<dbReference type="InterPro" id="IPR000150">
    <property type="entry name" value="Cof"/>
</dbReference>
<evidence type="ECO:0000313" key="1">
    <source>
        <dbReference type="EMBL" id="SHI33062.1"/>
    </source>
</evidence>
<dbReference type="Gene3D" id="3.30.1240.10">
    <property type="match status" value="1"/>
</dbReference>
<dbReference type="PANTHER" id="PTHR10000">
    <property type="entry name" value="PHOSPHOSERINE PHOSPHATASE"/>
    <property type="match status" value="1"/>
</dbReference>
<dbReference type="NCBIfam" id="TIGR00099">
    <property type="entry name" value="Cof-subfamily"/>
    <property type="match status" value="1"/>
</dbReference>
<dbReference type="AlphaFoldDB" id="A0A1M6A9D2"/>
<dbReference type="PROSITE" id="PS01228">
    <property type="entry name" value="COF_1"/>
    <property type="match status" value="1"/>
</dbReference>
<dbReference type="SFLD" id="SFLDS00003">
    <property type="entry name" value="Haloacid_Dehalogenase"/>
    <property type="match status" value="1"/>
</dbReference>
<dbReference type="CDD" id="cd07518">
    <property type="entry name" value="HAD_YbiV-Like"/>
    <property type="match status" value="1"/>
</dbReference>
<dbReference type="EMBL" id="FQYY01000001">
    <property type="protein sequence ID" value="SHI33062.1"/>
    <property type="molecule type" value="Genomic_DNA"/>
</dbReference>
<dbReference type="PANTHER" id="PTHR10000:SF53">
    <property type="entry name" value="5-AMINO-6-(5-PHOSPHO-D-RIBITYLAMINO)URACIL PHOSPHATASE YBJI-RELATED"/>
    <property type="match status" value="1"/>
</dbReference>
<name>A0A1M6A9D2_9FLAO</name>
<dbReference type="RefSeq" id="WP_073147232.1">
    <property type="nucleotide sequence ID" value="NZ_FQYY01000001.1"/>
</dbReference>
<keyword evidence="2" id="KW-1185">Reference proteome</keyword>
<dbReference type="InterPro" id="IPR023214">
    <property type="entry name" value="HAD_sf"/>
</dbReference>
<dbReference type="Pfam" id="PF08282">
    <property type="entry name" value="Hydrolase_3"/>
    <property type="match status" value="1"/>
</dbReference>
<organism evidence="1 2">
    <name type="scientific">Mesonia phycicola</name>
    <dbReference type="NCBI Taxonomy" id="579105"/>
    <lineage>
        <taxon>Bacteria</taxon>
        <taxon>Pseudomonadati</taxon>
        <taxon>Bacteroidota</taxon>
        <taxon>Flavobacteriia</taxon>
        <taxon>Flavobacteriales</taxon>
        <taxon>Flavobacteriaceae</taxon>
        <taxon>Mesonia</taxon>
    </lineage>
</organism>
<dbReference type="InterPro" id="IPR006379">
    <property type="entry name" value="HAD-SF_hydro_IIB"/>
</dbReference>
<dbReference type="GO" id="GO:0005829">
    <property type="term" value="C:cytosol"/>
    <property type="evidence" value="ECO:0007669"/>
    <property type="project" value="TreeGrafter"/>
</dbReference>
<dbReference type="SUPFAM" id="SSF56784">
    <property type="entry name" value="HAD-like"/>
    <property type="match status" value="1"/>
</dbReference>
<gene>
    <name evidence="1" type="ORF">SAMN04488096_101152</name>
</gene>
<dbReference type="Proteomes" id="UP000184225">
    <property type="component" value="Unassembled WGS sequence"/>
</dbReference>
<dbReference type="GO" id="GO:0000287">
    <property type="term" value="F:magnesium ion binding"/>
    <property type="evidence" value="ECO:0007669"/>
    <property type="project" value="TreeGrafter"/>
</dbReference>
<protein>
    <submittedName>
        <fullName evidence="1">Uncharacterized protein</fullName>
    </submittedName>
</protein>